<organism evidence="2 3">
    <name type="scientific">Sphaerosporella brunnea</name>
    <dbReference type="NCBI Taxonomy" id="1250544"/>
    <lineage>
        <taxon>Eukaryota</taxon>
        <taxon>Fungi</taxon>
        <taxon>Dikarya</taxon>
        <taxon>Ascomycota</taxon>
        <taxon>Pezizomycotina</taxon>
        <taxon>Pezizomycetes</taxon>
        <taxon>Pezizales</taxon>
        <taxon>Pyronemataceae</taxon>
        <taxon>Sphaerosporella</taxon>
    </lineage>
</organism>
<accession>A0A5J5FBI8</accession>
<keyword evidence="1" id="KW-0812">Transmembrane</keyword>
<sequence>MGWYYVDLHNIGHNPHIGTAPVSASPRTGAYSSFCGIVILSCLARFYSYQRDRRGLIPVPTARYFGDVAVVICAILFFVVAGLQYHLLWQRHKSAMQKDSPSGGATESERILLLKASSLPFASFFRELMRMWES</sequence>
<proteinExistence type="predicted"/>
<protein>
    <submittedName>
        <fullName evidence="2">Uncharacterized protein</fullName>
    </submittedName>
</protein>
<feature type="transmembrane region" description="Helical" evidence="1">
    <location>
        <begin position="30"/>
        <end position="48"/>
    </location>
</feature>
<feature type="non-terminal residue" evidence="2">
    <location>
        <position position="134"/>
    </location>
</feature>
<keyword evidence="1" id="KW-1133">Transmembrane helix</keyword>
<keyword evidence="3" id="KW-1185">Reference proteome</keyword>
<comment type="caution">
    <text evidence="2">The sequence shown here is derived from an EMBL/GenBank/DDBJ whole genome shotgun (WGS) entry which is preliminary data.</text>
</comment>
<evidence type="ECO:0000256" key="1">
    <source>
        <dbReference type="SAM" id="Phobius"/>
    </source>
</evidence>
<keyword evidence="1" id="KW-0472">Membrane</keyword>
<dbReference type="InParanoid" id="A0A5J5FBI8"/>
<evidence type="ECO:0000313" key="3">
    <source>
        <dbReference type="Proteomes" id="UP000326924"/>
    </source>
</evidence>
<feature type="transmembrane region" description="Helical" evidence="1">
    <location>
        <begin position="68"/>
        <end position="88"/>
    </location>
</feature>
<dbReference type="AlphaFoldDB" id="A0A5J5FBI8"/>
<evidence type="ECO:0000313" key="2">
    <source>
        <dbReference type="EMBL" id="KAA8914599.1"/>
    </source>
</evidence>
<dbReference type="EMBL" id="VXIS01000004">
    <property type="protein sequence ID" value="KAA8914599.1"/>
    <property type="molecule type" value="Genomic_DNA"/>
</dbReference>
<dbReference type="Proteomes" id="UP000326924">
    <property type="component" value="Unassembled WGS sequence"/>
</dbReference>
<name>A0A5J5FBI8_9PEZI</name>
<gene>
    <name evidence="2" type="ORF">FN846DRAFT_925789</name>
</gene>
<reference evidence="2 3" key="1">
    <citation type="submission" date="2019-09" db="EMBL/GenBank/DDBJ databases">
        <title>Draft genome of the ectomycorrhizal ascomycete Sphaerosporella brunnea.</title>
        <authorList>
            <consortium name="DOE Joint Genome Institute"/>
            <person name="Benucci G.M."/>
            <person name="Marozzi G."/>
            <person name="Antonielli L."/>
            <person name="Sanchez S."/>
            <person name="Marco P."/>
            <person name="Wang X."/>
            <person name="Falini L.B."/>
            <person name="Barry K."/>
            <person name="Haridas S."/>
            <person name="Lipzen A."/>
            <person name="Labutti K."/>
            <person name="Grigoriev I.V."/>
            <person name="Murat C."/>
            <person name="Martin F."/>
            <person name="Albertini E."/>
            <person name="Donnini D."/>
            <person name="Bonito G."/>
        </authorList>
    </citation>
    <scope>NUCLEOTIDE SEQUENCE [LARGE SCALE GENOMIC DNA]</scope>
    <source>
        <strain evidence="2 3">Sb_GMNB300</strain>
    </source>
</reference>